<evidence type="ECO:0000256" key="1">
    <source>
        <dbReference type="SAM" id="MobiDB-lite"/>
    </source>
</evidence>
<name>A0A2I0ICT5_PUNGR</name>
<proteinExistence type="predicted"/>
<reference evidence="2 3" key="1">
    <citation type="submission" date="2017-11" db="EMBL/GenBank/DDBJ databases">
        <title>De-novo sequencing of pomegranate (Punica granatum L.) genome.</title>
        <authorList>
            <person name="Akparov Z."/>
            <person name="Amiraslanov A."/>
            <person name="Hajiyeva S."/>
            <person name="Abbasov M."/>
            <person name="Kaur K."/>
            <person name="Hamwieh A."/>
            <person name="Solovyev V."/>
            <person name="Salamov A."/>
            <person name="Braich B."/>
            <person name="Kosarev P."/>
            <person name="Mahmoud A."/>
            <person name="Hajiyev E."/>
            <person name="Babayeva S."/>
            <person name="Izzatullayeva V."/>
            <person name="Mammadov A."/>
            <person name="Mammadov A."/>
            <person name="Sharifova S."/>
            <person name="Ojaghi J."/>
            <person name="Eynullazada K."/>
            <person name="Bayramov B."/>
            <person name="Abdulazimova A."/>
            <person name="Shahmuradov I."/>
        </authorList>
    </citation>
    <scope>NUCLEOTIDE SEQUENCE [LARGE SCALE GENOMIC DNA]</scope>
    <source>
        <strain evidence="3">cv. AG2017</strain>
        <tissue evidence="2">Leaf</tissue>
    </source>
</reference>
<keyword evidence="3" id="KW-1185">Reference proteome</keyword>
<accession>A0A2I0ICT5</accession>
<dbReference type="AlphaFoldDB" id="A0A2I0ICT5"/>
<dbReference type="Proteomes" id="UP000233551">
    <property type="component" value="Unassembled WGS sequence"/>
</dbReference>
<feature type="region of interest" description="Disordered" evidence="1">
    <location>
        <begin position="1"/>
        <end position="33"/>
    </location>
</feature>
<dbReference type="EMBL" id="PGOL01003444">
    <property type="protein sequence ID" value="PKI41206.1"/>
    <property type="molecule type" value="Genomic_DNA"/>
</dbReference>
<sequence length="93" mass="10195">MAPIPNRPGTFDSKSLVDSGLRPPTGDLDPSTEVAGVLYGYRRPRWRGNQIMEKMENSRKTRGHANAGTLTIRCAGLHGAHVQPRIIVIAFTI</sequence>
<gene>
    <name evidence="2" type="ORF">CRG98_038394</name>
</gene>
<comment type="caution">
    <text evidence="2">The sequence shown here is derived from an EMBL/GenBank/DDBJ whole genome shotgun (WGS) entry which is preliminary data.</text>
</comment>
<protein>
    <submittedName>
        <fullName evidence="2">Uncharacterized protein</fullName>
    </submittedName>
</protein>
<evidence type="ECO:0000313" key="3">
    <source>
        <dbReference type="Proteomes" id="UP000233551"/>
    </source>
</evidence>
<evidence type="ECO:0000313" key="2">
    <source>
        <dbReference type="EMBL" id="PKI41206.1"/>
    </source>
</evidence>
<organism evidence="2 3">
    <name type="scientific">Punica granatum</name>
    <name type="common">Pomegranate</name>
    <dbReference type="NCBI Taxonomy" id="22663"/>
    <lineage>
        <taxon>Eukaryota</taxon>
        <taxon>Viridiplantae</taxon>
        <taxon>Streptophyta</taxon>
        <taxon>Embryophyta</taxon>
        <taxon>Tracheophyta</taxon>
        <taxon>Spermatophyta</taxon>
        <taxon>Magnoliopsida</taxon>
        <taxon>eudicotyledons</taxon>
        <taxon>Gunneridae</taxon>
        <taxon>Pentapetalae</taxon>
        <taxon>rosids</taxon>
        <taxon>malvids</taxon>
        <taxon>Myrtales</taxon>
        <taxon>Lythraceae</taxon>
        <taxon>Punica</taxon>
    </lineage>
</organism>